<dbReference type="InterPro" id="IPR036162">
    <property type="entry name" value="Resolvase-like_N_sf"/>
</dbReference>
<organism evidence="3 4">
    <name type="scientific">Nonomuraea mesophila</name>
    <dbReference type="NCBI Taxonomy" id="2530382"/>
    <lineage>
        <taxon>Bacteria</taxon>
        <taxon>Bacillati</taxon>
        <taxon>Actinomycetota</taxon>
        <taxon>Actinomycetes</taxon>
        <taxon>Streptosporangiales</taxon>
        <taxon>Streptosporangiaceae</taxon>
        <taxon>Nonomuraea</taxon>
    </lineage>
</organism>
<sequence length="720" mass="80989">MSRQANTSPGFPAKVRREHTDRMAVVYVRQSTRRQVLEHTESARVQYALVDRAVALGWAAARVKVIDADLGMSGASAQGRPGFAELVSEVGLGHVGIVLGVEVSRLARSGRDWYQLMELCALAGTLLGDSDGIYDPAQYNDRLLLGLKGTMSEAELHLIKQRMAAGRLAKAQRGELFFSVPTGYVLRPSGEVVKDPDEQVQTVIRLIFELFDELGTINAVLAYLVEHRIQLGIRLREGVDQGELAWRRPNRMTLTNILHNPIYAGIYAYGRSGVDHRKKVPGRPFTGRVTVPRQQWQVVLPDRVPAYISAARYERNLERMAANRARAESAGAARSGRALLVGVIRCGRCGHRMIVQYHRRGDDSLHNYVCVREYADRGGPRCQQLAGPCVDAHVTGQLLQMIAPAALEVSLRAAEQIEADRARLEKLWRQRLERAAYAADRARRQYQLAEPENRLVVRQLERDWEQALAELENLREDHDRFLATRPLLLSAAEREQIRALAADLPALWHADTTSNADRKQLLRTIIEAVTVTVHGESEQVTAQITWAGGHTTTGDFVRPVARLEQLSYYPRLAELVLQLDDAGLTSARIADRLNAEGLRPPKRFATFGAQAIRDLVRRLRTTTDQPGRTWPTRRPPGRHAWWSAELARELAMPPVTLYNWIRRGWVTAHQEPGTRLWIVTADAAELDRLRALRALPHGYHNRRRWQQTNASPPDEPVTDS</sequence>
<dbReference type="PANTHER" id="PTHR30461:SF23">
    <property type="entry name" value="DNA RECOMBINASE-RELATED"/>
    <property type="match status" value="1"/>
</dbReference>
<dbReference type="Gene3D" id="3.40.50.1390">
    <property type="entry name" value="Resolvase, N-terminal catalytic domain"/>
    <property type="match status" value="1"/>
</dbReference>
<dbReference type="Pfam" id="PF00239">
    <property type="entry name" value="Resolvase"/>
    <property type="match status" value="1"/>
</dbReference>
<accession>A0A4R5E247</accession>
<dbReference type="Pfam" id="PF07508">
    <property type="entry name" value="Recombinase"/>
    <property type="match status" value="1"/>
</dbReference>
<dbReference type="InterPro" id="IPR011109">
    <property type="entry name" value="DNA_bind_recombinase_dom"/>
</dbReference>
<dbReference type="PROSITE" id="PS51737">
    <property type="entry name" value="RECOMBINASE_DNA_BIND"/>
    <property type="match status" value="1"/>
</dbReference>
<dbReference type="Pfam" id="PF13408">
    <property type="entry name" value="Zn_ribbon_recom"/>
    <property type="match status" value="1"/>
</dbReference>
<feature type="domain" description="Recombinase" evidence="2">
    <location>
        <begin position="181"/>
        <end position="326"/>
    </location>
</feature>
<evidence type="ECO:0000313" key="3">
    <source>
        <dbReference type="EMBL" id="TDE19023.1"/>
    </source>
</evidence>
<dbReference type="Gene3D" id="3.90.1750.20">
    <property type="entry name" value="Putative Large Serine Recombinase, Chain B, Domain 2"/>
    <property type="match status" value="1"/>
</dbReference>
<feature type="domain" description="Resolvase/invertase-type recombinase catalytic" evidence="1">
    <location>
        <begin position="23"/>
        <end position="174"/>
    </location>
</feature>
<comment type="caution">
    <text evidence="3">The sequence shown here is derived from an EMBL/GenBank/DDBJ whole genome shotgun (WGS) entry which is preliminary data.</text>
</comment>
<gene>
    <name evidence="3" type="ORF">E1295_47935</name>
</gene>
<dbReference type="SMART" id="SM00857">
    <property type="entry name" value="Resolvase"/>
    <property type="match status" value="1"/>
</dbReference>
<name>A0A4R5E247_9ACTN</name>
<evidence type="ECO:0000259" key="1">
    <source>
        <dbReference type="PROSITE" id="PS51736"/>
    </source>
</evidence>
<dbReference type="GO" id="GO:0003677">
    <property type="term" value="F:DNA binding"/>
    <property type="evidence" value="ECO:0007669"/>
    <property type="project" value="InterPro"/>
</dbReference>
<evidence type="ECO:0000313" key="4">
    <source>
        <dbReference type="Proteomes" id="UP000295136"/>
    </source>
</evidence>
<protein>
    <submittedName>
        <fullName evidence="3">Recombinase family protein</fullName>
    </submittedName>
</protein>
<dbReference type="CDD" id="cd00338">
    <property type="entry name" value="Ser_Recombinase"/>
    <property type="match status" value="1"/>
</dbReference>
<dbReference type="GO" id="GO:0000150">
    <property type="term" value="F:DNA strand exchange activity"/>
    <property type="evidence" value="ECO:0007669"/>
    <property type="project" value="InterPro"/>
</dbReference>
<dbReference type="PROSITE" id="PS51736">
    <property type="entry name" value="RECOMBINASES_3"/>
    <property type="match status" value="1"/>
</dbReference>
<dbReference type="InterPro" id="IPR025827">
    <property type="entry name" value="Zn_ribbon_recom_dom"/>
</dbReference>
<dbReference type="InterPro" id="IPR038109">
    <property type="entry name" value="DNA_bind_recomb_sf"/>
</dbReference>
<dbReference type="EMBL" id="SMLD01000353">
    <property type="protein sequence ID" value="TDE19023.1"/>
    <property type="molecule type" value="Genomic_DNA"/>
</dbReference>
<proteinExistence type="predicted"/>
<dbReference type="AlphaFoldDB" id="A0A4R5E247"/>
<dbReference type="InterPro" id="IPR006119">
    <property type="entry name" value="Resolv_N"/>
</dbReference>
<keyword evidence="4" id="KW-1185">Reference proteome</keyword>
<reference evidence="3 4" key="1">
    <citation type="submission" date="2019-03" db="EMBL/GenBank/DDBJ databases">
        <title>Draft genome sequences of novel Actinobacteria.</title>
        <authorList>
            <person name="Sahin N."/>
            <person name="Ay H."/>
            <person name="Saygin H."/>
        </authorList>
    </citation>
    <scope>NUCLEOTIDE SEQUENCE [LARGE SCALE GENOMIC DNA]</scope>
    <source>
        <strain evidence="3 4">6K102</strain>
    </source>
</reference>
<dbReference type="SUPFAM" id="SSF53041">
    <property type="entry name" value="Resolvase-like"/>
    <property type="match status" value="1"/>
</dbReference>
<dbReference type="InterPro" id="IPR050639">
    <property type="entry name" value="SSR_resolvase"/>
</dbReference>
<evidence type="ECO:0000259" key="2">
    <source>
        <dbReference type="PROSITE" id="PS51737"/>
    </source>
</evidence>
<dbReference type="PANTHER" id="PTHR30461">
    <property type="entry name" value="DNA-INVERTASE FROM LAMBDOID PROPHAGE"/>
    <property type="match status" value="1"/>
</dbReference>
<dbReference type="Proteomes" id="UP000295136">
    <property type="component" value="Unassembled WGS sequence"/>
</dbReference>